<evidence type="ECO:0000313" key="8">
    <source>
        <dbReference type="EMBL" id="QBQ96695.1"/>
    </source>
</evidence>
<accession>A0A4P7CLP9</accession>
<dbReference type="InterPro" id="IPR017867">
    <property type="entry name" value="Tyr_phospatase_low_mol_wt"/>
</dbReference>
<dbReference type="CDD" id="cd16343">
    <property type="entry name" value="LMWPTP"/>
    <property type="match status" value="1"/>
</dbReference>
<evidence type="ECO:0000259" key="7">
    <source>
        <dbReference type="SMART" id="SM00226"/>
    </source>
</evidence>
<evidence type="ECO:0000256" key="2">
    <source>
        <dbReference type="ARBA" id="ARBA00013064"/>
    </source>
</evidence>
<dbReference type="InterPro" id="IPR050438">
    <property type="entry name" value="LMW_PTPase"/>
</dbReference>
<dbReference type="EMBL" id="CP038148">
    <property type="protein sequence ID" value="QBQ96695.1"/>
    <property type="molecule type" value="Genomic_DNA"/>
</dbReference>
<dbReference type="AlphaFoldDB" id="A0A4P7CLP9"/>
<feature type="active site" evidence="6">
    <location>
        <position position="15"/>
    </location>
</feature>
<dbReference type="EC" id="3.1.3.48" evidence="2"/>
<dbReference type="OrthoDB" id="9784339at2"/>
<comment type="catalytic activity">
    <reaction evidence="5">
        <text>O-phospho-L-tyrosyl-[protein] + H2O = L-tyrosyl-[protein] + phosphate</text>
        <dbReference type="Rhea" id="RHEA:10684"/>
        <dbReference type="Rhea" id="RHEA-COMP:10136"/>
        <dbReference type="Rhea" id="RHEA-COMP:20101"/>
        <dbReference type="ChEBI" id="CHEBI:15377"/>
        <dbReference type="ChEBI" id="CHEBI:43474"/>
        <dbReference type="ChEBI" id="CHEBI:46858"/>
        <dbReference type="ChEBI" id="CHEBI:61978"/>
        <dbReference type="EC" id="3.1.3.48"/>
    </reaction>
</comment>
<evidence type="ECO:0000256" key="6">
    <source>
        <dbReference type="PIRSR" id="PIRSR617867-1"/>
    </source>
</evidence>
<dbReference type="InterPro" id="IPR023485">
    <property type="entry name" value="Ptyr_pPase"/>
</dbReference>
<name>A0A4P7CLP9_9BURK</name>
<organism evidence="8 9">
    <name type="scientific">Paraburkholderia pallida</name>
    <dbReference type="NCBI Taxonomy" id="2547399"/>
    <lineage>
        <taxon>Bacteria</taxon>
        <taxon>Pseudomonadati</taxon>
        <taxon>Pseudomonadota</taxon>
        <taxon>Betaproteobacteria</taxon>
        <taxon>Burkholderiales</taxon>
        <taxon>Burkholderiaceae</taxon>
        <taxon>Paraburkholderia</taxon>
    </lineage>
</organism>
<dbReference type="PRINTS" id="PR00719">
    <property type="entry name" value="LMWPTPASE"/>
</dbReference>
<dbReference type="Gene3D" id="3.40.50.2300">
    <property type="match status" value="1"/>
</dbReference>
<dbReference type="KEGG" id="ppai:E1956_05575"/>
<feature type="active site" description="Proton donor" evidence="6">
    <location>
        <position position="114"/>
    </location>
</feature>
<evidence type="ECO:0000256" key="1">
    <source>
        <dbReference type="ARBA" id="ARBA00011063"/>
    </source>
</evidence>
<protein>
    <recommendedName>
        <fullName evidence="2">protein-tyrosine-phosphatase</fullName>
        <ecNumber evidence="2">3.1.3.48</ecNumber>
    </recommendedName>
</protein>
<dbReference type="SUPFAM" id="SSF52788">
    <property type="entry name" value="Phosphotyrosine protein phosphatases I"/>
    <property type="match status" value="1"/>
</dbReference>
<dbReference type="SMART" id="SM00226">
    <property type="entry name" value="LMWPc"/>
    <property type="match status" value="1"/>
</dbReference>
<evidence type="ECO:0000256" key="4">
    <source>
        <dbReference type="ARBA" id="ARBA00022912"/>
    </source>
</evidence>
<dbReference type="RefSeq" id="WP_134747741.1">
    <property type="nucleotide sequence ID" value="NZ_CP038148.1"/>
</dbReference>
<dbReference type="GO" id="GO:0004725">
    <property type="term" value="F:protein tyrosine phosphatase activity"/>
    <property type="evidence" value="ECO:0007669"/>
    <property type="project" value="UniProtKB-EC"/>
</dbReference>
<keyword evidence="4" id="KW-0904">Protein phosphatase</keyword>
<dbReference type="PANTHER" id="PTHR11717:SF31">
    <property type="entry name" value="LOW MOLECULAR WEIGHT PROTEIN-TYROSINE-PHOSPHATASE ETP-RELATED"/>
    <property type="match status" value="1"/>
</dbReference>
<dbReference type="InterPro" id="IPR036196">
    <property type="entry name" value="Ptyr_pPase_sf"/>
</dbReference>
<dbReference type="Pfam" id="PF01451">
    <property type="entry name" value="LMWPc"/>
    <property type="match status" value="1"/>
</dbReference>
<evidence type="ECO:0000256" key="5">
    <source>
        <dbReference type="ARBA" id="ARBA00051722"/>
    </source>
</evidence>
<reference evidence="8 9" key="1">
    <citation type="submission" date="2019-03" db="EMBL/GenBank/DDBJ databases">
        <title>Paraburkholderia sp. 7MH5, isolated from subtropical forest soil.</title>
        <authorList>
            <person name="Gao Z.-H."/>
            <person name="Qiu L.-H."/>
        </authorList>
    </citation>
    <scope>NUCLEOTIDE SEQUENCE [LARGE SCALE GENOMIC DNA]</scope>
    <source>
        <strain evidence="8 9">7MH5</strain>
    </source>
</reference>
<evidence type="ECO:0000313" key="9">
    <source>
        <dbReference type="Proteomes" id="UP000295727"/>
    </source>
</evidence>
<evidence type="ECO:0000256" key="3">
    <source>
        <dbReference type="ARBA" id="ARBA00022801"/>
    </source>
</evidence>
<keyword evidence="9" id="KW-1185">Reference proteome</keyword>
<feature type="domain" description="Phosphotyrosine protein phosphatase I" evidence="7">
    <location>
        <begin position="3"/>
        <end position="140"/>
    </location>
</feature>
<comment type="similarity">
    <text evidence="1">Belongs to the low molecular weight phosphotyrosine protein phosphatase family.</text>
</comment>
<sequence length="145" mass="16273">MIRSILTVCVGNICRSPMAEGLLQQRLPNIEVSSAGIGALSGRSADPIAIDLLRERGLDITSHRARQISDWMCRKADLILVMEAAHKRVIERTYRNVRGKLFLIGYHGKFDVFDPYRQGRERFEACLNMIACGVDTWAARIEAIG</sequence>
<dbReference type="Proteomes" id="UP000295727">
    <property type="component" value="Chromosome 1"/>
</dbReference>
<dbReference type="PANTHER" id="PTHR11717">
    <property type="entry name" value="LOW MOLECULAR WEIGHT PROTEIN TYROSINE PHOSPHATASE"/>
    <property type="match status" value="1"/>
</dbReference>
<gene>
    <name evidence="8" type="ORF">E1956_05575</name>
</gene>
<feature type="active site" description="Nucleophile" evidence="6">
    <location>
        <position position="9"/>
    </location>
</feature>
<keyword evidence="3" id="KW-0378">Hydrolase</keyword>
<proteinExistence type="inferred from homology"/>